<dbReference type="InterPro" id="IPR011989">
    <property type="entry name" value="ARM-like"/>
</dbReference>
<dbReference type="Gene3D" id="1.25.10.10">
    <property type="entry name" value="Leucine-rich Repeat Variant"/>
    <property type="match status" value="2"/>
</dbReference>
<reference evidence="4" key="1">
    <citation type="submission" date="2016-12" db="EMBL/GenBank/DDBJ databases">
        <title>An insight into the sialome and mialome of the sand fly, Nyssomyia neivai.</title>
        <authorList>
            <person name="Sebastian V."/>
            <person name="Goulart T.M."/>
            <person name="Oliveira W."/>
            <person name="Calvo E."/>
            <person name="Oliveira L.F."/>
            <person name="Pinto M.C."/>
            <person name="Rosselino A.M."/>
            <person name="Ribeiro J.M."/>
        </authorList>
    </citation>
    <scope>NUCLEOTIDE SEQUENCE</scope>
</reference>
<feature type="compositionally biased region" description="Basic residues" evidence="3">
    <location>
        <begin position="451"/>
        <end position="462"/>
    </location>
</feature>
<feature type="region of interest" description="Disordered" evidence="3">
    <location>
        <begin position="434"/>
        <end position="462"/>
    </location>
</feature>
<feature type="region of interest" description="Disordered" evidence="3">
    <location>
        <begin position="1029"/>
        <end position="1057"/>
    </location>
</feature>
<dbReference type="PANTHER" id="PTHR10648">
    <property type="entry name" value="SERINE/THREONINE-PROTEIN PHOSPHATASE PP2A 65 KDA REGULATORY SUBUNIT"/>
    <property type="match status" value="1"/>
</dbReference>
<evidence type="ECO:0000313" key="4">
    <source>
        <dbReference type="EMBL" id="JAV07094.1"/>
    </source>
</evidence>
<sequence>MLLELERSPAFCQNDFIDVIKKLLETDSTEEFQLLQIMYTLAPIIEGNNTIKYLWPTFLRLTKGSSHMCIVRQALVRTLGMFCRILGSEWLELRLWPIYTKLSKDTSWRVRQQCARILPIVSLFSTPRDRNERVAPLIKRFLRDPNRYVFLVASDMLGIYLATFASPRILTVHVNAKMELSLPNPADEDFKECLQKESEREKFASYERMFAETVDRHSYSAPKDPKRSMGFQEIFYPLDVGGRVLEKYIRLSKLPVKLHLAGSDLAHLRRELEDFFNNMSFDCWIMDFKNIISDRIKFEEGNLSEFFPYRPAVDEANAEEDERRNRPIPLPAPPPKSPLMPEAEEDDDSDEESSAEMEELLRDLQEEAPGLWQKLADAHSERKQARKAAAKCDNPEPADLVDEVEDELHEVVVPEPTPVASVAPMMACSSFLGKSTENADEDSQGSDRPLGRRRAPLKRLKRDRPEELTEIINKAIENNNKRKLNLEMELWNECKDDDFPEPPQTASIEGAPHEMSFPTASGKRATFAEVVSRGGDSNEIVDFNDNPSESCIVLDSTEESVMYRKNISEARKTLLVRSHAMCLSTSTDTNENWCCERLCDMKITSDDDDAKEFNSHNFWYIAPDAVSIDEICSEKSDISFVPSPAFDDTASLPMHNLSESPDDSGYREMDMEKTRLHMTDGYIDPALLKQDILPPDLLQNFISKANSDETDVSIACAYSFPAVALTLGRQNWHLLHRTLQKLCANQKVCNVVINSFPLIALIVGRENATNHLLPLYLRFFDNVARIRCEALKNAHTFLATVDESRHVDVIAKLPICLADFHKTNETKYHVRENFINVVLSLMHMYDRNDAPVDCVNYLTAYALAMLVDKVHHVRELALEALVVRVRTCNERDFGNLLQAVTEECGESTHWRNRQTFVRLVHRWVSEDFIDMRVFVRDILPRLLILSNDKVPNVRLVVGRCLYNTVYNHRHFLKASMEEEKTRIQEVIGRLECDEDVDVRESCGGVLRCFQYCDDAGDAIDEGYQERPVECAEDDSNVLPDDAPDASDAPEEDTPPSS</sequence>
<dbReference type="PROSITE" id="PS50077">
    <property type="entry name" value="HEAT_REPEAT"/>
    <property type="match status" value="1"/>
</dbReference>
<feature type="region of interest" description="Disordered" evidence="3">
    <location>
        <begin position="499"/>
        <end position="521"/>
    </location>
</feature>
<feature type="compositionally biased region" description="Acidic residues" evidence="3">
    <location>
        <begin position="1030"/>
        <end position="1057"/>
    </location>
</feature>
<dbReference type="InterPro" id="IPR021133">
    <property type="entry name" value="HEAT_type_2"/>
</dbReference>
<dbReference type="SUPFAM" id="SSF48371">
    <property type="entry name" value="ARM repeat"/>
    <property type="match status" value="1"/>
</dbReference>
<dbReference type="EMBL" id="GFDF01006990">
    <property type="protein sequence ID" value="JAV07094.1"/>
    <property type="molecule type" value="Transcribed_RNA"/>
</dbReference>
<evidence type="ECO:0000256" key="2">
    <source>
        <dbReference type="PROSITE-ProRule" id="PRU00103"/>
    </source>
</evidence>
<feature type="compositionally biased region" description="Pro residues" evidence="3">
    <location>
        <begin position="328"/>
        <end position="338"/>
    </location>
</feature>
<feature type="repeat" description="HEAT" evidence="2">
    <location>
        <begin position="54"/>
        <end position="92"/>
    </location>
</feature>
<feature type="compositionally biased region" description="Acidic residues" evidence="3">
    <location>
        <begin position="342"/>
        <end position="358"/>
    </location>
</feature>
<accession>A0A1L8DL60</accession>
<dbReference type="AlphaFoldDB" id="A0A1L8DL60"/>
<proteinExistence type="predicted"/>
<dbReference type="GO" id="GO:0005737">
    <property type="term" value="C:cytoplasm"/>
    <property type="evidence" value="ECO:0007669"/>
    <property type="project" value="TreeGrafter"/>
</dbReference>
<organism evidence="4">
    <name type="scientific">Nyssomyia neivai</name>
    <dbReference type="NCBI Taxonomy" id="330878"/>
    <lineage>
        <taxon>Eukaryota</taxon>
        <taxon>Metazoa</taxon>
        <taxon>Ecdysozoa</taxon>
        <taxon>Arthropoda</taxon>
        <taxon>Hexapoda</taxon>
        <taxon>Insecta</taxon>
        <taxon>Pterygota</taxon>
        <taxon>Neoptera</taxon>
        <taxon>Endopterygota</taxon>
        <taxon>Diptera</taxon>
        <taxon>Nematocera</taxon>
        <taxon>Psychodoidea</taxon>
        <taxon>Psychodidae</taxon>
        <taxon>Nyssomyia</taxon>
    </lineage>
</organism>
<dbReference type="InterPro" id="IPR016024">
    <property type="entry name" value="ARM-type_fold"/>
</dbReference>
<dbReference type="InterPro" id="IPR051023">
    <property type="entry name" value="PP2A_Regulatory_Subunit_A"/>
</dbReference>
<dbReference type="PANTHER" id="PTHR10648:SF1">
    <property type="entry name" value="SERINE_THREONINE-PROTEIN PHOSPHATASE 4 REGULATORY SUBUNIT 1"/>
    <property type="match status" value="1"/>
</dbReference>
<protein>
    <submittedName>
        <fullName evidence="4">Protein phosphatase 4 regulatory subunit 1</fullName>
    </submittedName>
</protein>
<dbReference type="GO" id="GO:0019888">
    <property type="term" value="F:protein phosphatase regulator activity"/>
    <property type="evidence" value="ECO:0007669"/>
    <property type="project" value="TreeGrafter"/>
</dbReference>
<evidence type="ECO:0000256" key="3">
    <source>
        <dbReference type="SAM" id="MobiDB-lite"/>
    </source>
</evidence>
<feature type="region of interest" description="Disordered" evidence="3">
    <location>
        <begin position="316"/>
        <end position="358"/>
    </location>
</feature>
<evidence type="ECO:0000256" key="1">
    <source>
        <dbReference type="ARBA" id="ARBA00022737"/>
    </source>
</evidence>
<name>A0A1L8DL60_9DIPT</name>
<keyword evidence="1" id="KW-0677">Repeat</keyword>